<dbReference type="Gene3D" id="3.40.33.10">
    <property type="entry name" value="CAP"/>
    <property type="match status" value="1"/>
</dbReference>
<sequence>MYKNGKLILLGIMLLLFTLSLSSSKLKTESANAKKPQQMIYIDKKLATYKSKGKGKQKKRLSAGVYRQYGKSGSWRKVKNNSKKYVWVKSSKAKVPTKNNKYYKTEQEIIRLVNKERAKYKLKSLKQNRELGRIAMIRSEDMASLNYFGHTSPTYGRWSNLLYSSEYPFKFAGENLAAGFSKPKEYVNAWMASPTHRDNILNKRFTKIAVAIAPGKKRSKSPTYATQWFAQ</sequence>
<evidence type="ECO:0000313" key="3">
    <source>
        <dbReference type="EMBL" id="TDR34209.1"/>
    </source>
</evidence>
<dbReference type="PANTHER" id="PTHR31157">
    <property type="entry name" value="SCP DOMAIN-CONTAINING PROTEIN"/>
    <property type="match status" value="1"/>
</dbReference>
<dbReference type="InterPro" id="IPR035940">
    <property type="entry name" value="CAP_sf"/>
</dbReference>
<dbReference type="OrthoDB" id="9783944at2"/>
<dbReference type="EMBL" id="UGNP01000001">
    <property type="protein sequence ID" value="STX11190.1"/>
    <property type="molecule type" value="Genomic_DNA"/>
</dbReference>
<comment type="caution">
    <text evidence="2">The sequence shown here is derived from an EMBL/GenBank/DDBJ whole genome shotgun (WGS) entry which is preliminary data.</text>
</comment>
<dbReference type="Proteomes" id="UP000294641">
    <property type="component" value="Unassembled WGS sequence"/>
</dbReference>
<dbReference type="SUPFAM" id="SSF55797">
    <property type="entry name" value="PR-1-like"/>
    <property type="match status" value="1"/>
</dbReference>
<keyword evidence="5" id="KW-1185">Reference proteome</keyword>
<organism evidence="2 4">
    <name type="scientific">Kurthia zopfii</name>
    <dbReference type="NCBI Taxonomy" id="1650"/>
    <lineage>
        <taxon>Bacteria</taxon>
        <taxon>Bacillati</taxon>
        <taxon>Bacillota</taxon>
        <taxon>Bacilli</taxon>
        <taxon>Bacillales</taxon>
        <taxon>Caryophanaceae</taxon>
        <taxon>Kurthia</taxon>
    </lineage>
</organism>
<reference evidence="2 4" key="1">
    <citation type="submission" date="2018-06" db="EMBL/GenBank/DDBJ databases">
        <authorList>
            <consortium name="Pathogen Informatics"/>
            <person name="Doyle S."/>
        </authorList>
    </citation>
    <scope>NUCLEOTIDE SEQUENCE [LARGE SCALE GENOMIC DNA]</scope>
    <source>
        <strain evidence="2 4">NCTC10597</strain>
    </source>
</reference>
<evidence type="ECO:0000313" key="4">
    <source>
        <dbReference type="Proteomes" id="UP000254330"/>
    </source>
</evidence>
<evidence type="ECO:0000259" key="1">
    <source>
        <dbReference type="Pfam" id="PF00188"/>
    </source>
</evidence>
<dbReference type="EMBL" id="SNZG01000041">
    <property type="protein sequence ID" value="TDR34209.1"/>
    <property type="molecule type" value="Genomic_DNA"/>
</dbReference>
<gene>
    <name evidence="3" type="ORF">DFR61_1411</name>
    <name evidence="2" type="ORF">NCTC10597_02999</name>
</gene>
<dbReference type="Pfam" id="PF00188">
    <property type="entry name" value="CAP"/>
    <property type="match status" value="1"/>
</dbReference>
<evidence type="ECO:0000313" key="5">
    <source>
        <dbReference type="Proteomes" id="UP000294641"/>
    </source>
</evidence>
<evidence type="ECO:0000313" key="2">
    <source>
        <dbReference type="EMBL" id="STX11190.1"/>
    </source>
</evidence>
<reference evidence="3 5" key="2">
    <citation type="submission" date="2019-03" db="EMBL/GenBank/DDBJ databases">
        <title>Genomic Encyclopedia of Type Strains, Phase IV (KMG-IV): sequencing the most valuable type-strain genomes for metagenomic binning, comparative biology and taxonomic classification.</title>
        <authorList>
            <person name="Goeker M."/>
        </authorList>
    </citation>
    <scope>NUCLEOTIDE SEQUENCE [LARGE SCALE GENOMIC DNA]</scope>
    <source>
        <strain evidence="3 5">DSM 20580</strain>
    </source>
</reference>
<feature type="domain" description="SCP" evidence="1">
    <location>
        <begin position="111"/>
        <end position="227"/>
    </location>
</feature>
<dbReference type="RefSeq" id="WP_109350654.1">
    <property type="nucleotide sequence ID" value="NZ_BJUE01000047.1"/>
</dbReference>
<name>A0A8B4QEK1_9BACL</name>
<dbReference type="AlphaFoldDB" id="A0A8B4QEK1"/>
<protein>
    <submittedName>
        <fullName evidence="2">Uncharacterized protein, YkwD family</fullName>
    </submittedName>
</protein>
<proteinExistence type="predicted"/>
<dbReference type="InterPro" id="IPR014044">
    <property type="entry name" value="CAP_dom"/>
</dbReference>
<accession>A0A8B4QEK1</accession>
<dbReference type="PANTHER" id="PTHR31157:SF1">
    <property type="entry name" value="SCP DOMAIN-CONTAINING PROTEIN"/>
    <property type="match status" value="1"/>
</dbReference>
<dbReference type="Proteomes" id="UP000254330">
    <property type="component" value="Unassembled WGS sequence"/>
</dbReference>
<dbReference type="CDD" id="cd05379">
    <property type="entry name" value="CAP_bacterial"/>
    <property type="match status" value="1"/>
</dbReference>